<organism evidence="2 3">
    <name type="scientific">Panagrolaimus superbus</name>
    <dbReference type="NCBI Taxonomy" id="310955"/>
    <lineage>
        <taxon>Eukaryota</taxon>
        <taxon>Metazoa</taxon>
        <taxon>Ecdysozoa</taxon>
        <taxon>Nematoda</taxon>
        <taxon>Chromadorea</taxon>
        <taxon>Rhabditida</taxon>
        <taxon>Tylenchina</taxon>
        <taxon>Panagrolaimomorpha</taxon>
        <taxon>Panagrolaimoidea</taxon>
        <taxon>Panagrolaimidae</taxon>
        <taxon>Panagrolaimus</taxon>
    </lineage>
</organism>
<feature type="signal peptide" evidence="1">
    <location>
        <begin position="1"/>
        <end position="15"/>
    </location>
</feature>
<dbReference type="CDD" id="cd00037">
    <property type="entry name" value="CLECT"/>
    <property type="match status" value="1"/>
</dbReference>
<keyword evidence="1" id="KW-0732">Signal</keyword>
<keyword evidence="2" id="KW-1185">Reference proteome</keyword>
<dbReference type="Proteomes" id="UP000887577">
    <property type="component" value="Unplaced"/>
</dbReference>
<dbReference type="AlphaFoldDB" id="A0A914YKI2"/>
<reference evidence="3" key="1">
    <citation type="submission" date="2022-11" db="UniProtKB">
        <authorList>
            <consortium name="WormBaseParasite"/>
        </authorList>
    </citation>
    <scope>IDENTIFICATION</scope>
</reference>
<sequence>MFLPYLLSLTGFLATNCPEGTSPSLSNPNLCYFFGTQRLPYMNAEENCVARDGHLTTTHSVAEDIYLSRKDL</sequence>
<evidence type="ECO:0000313" key="2">
    <source>
        <dbReference type="Proteomes" id="UP000887577"/>
    </source>
</evidence>
<evidence type="ECO:0000313" key="3">
    <source>
        <dbReference type="WBParaSite" id="PSU_v2.g20035.t1"/>
    </source>
</evidence>
<accession>A0A914YKI2</accession>
<name>A0A914YKI2_9BILA</name>
<feature type="chain" id="PRO_5037035363" evidence="1">
    <location>
        <begin position="16"/>
        <end position="72"/>
    </location>
</feature>
<dbReference type="InterPro" id="IPR016186">
    <property type="entry name" value="C-type_lectin-like/link_sf"/>
</dbReference>
<dbReference type="SUPFAM" id="SSF56436">
    <property type="entry name" value="C-type lectin-like"/>
    <property type="match status" value="1"/>
</dbReference>
<dbReference type="WBParaSite" id="PSU_v2.g20035.t1">
    <property type="protein sequence ID" value="PSU_v2.g20035.t1"/>
    <property type="gene ID" value="PSU_v2.g20035"/>
</dbReference>
<evidence type="ECO:0000256" key="1">
    <source>
        <dbReference type="SAM" id="SignalP"/>
    </source>
</evidence>
<protein>
    <submittedName>
        <fullName evidence="3">C-type lectin domain-containing protein</fullName>
    </submittedName>
</protein>
<dbReference type="InterPro" id="IPR016187">
    <property type="entry name" value="CTDL_fold"/>
</dbReference>
<proteinExistence type="predicted"/>
<dbReference type="Gene3D" id="3.10.100.10">
    <property type="entry name" value="Mannose-Binding Protein A, subunit A"/>
    <property type="match status" value="1"/>
</dbReference>